<dbReference type="AlphaFoldDB" id="A0A6B0SL67"/>
<gene>
    <name evidence="1" type="ORF">GRX66_11710</name>
</gene>
<sequence>MERRQFLARSAAVGGVLMGRKSSRFARQNLAPWTDTTTPEGVLARAEGVHGEVSGVAETTVTLDVSWPDARDSFEVLVRRRQYPDGAVLGSAASGQFHAANPDETRTVTVSVPRTRGESGDWFYEVYVRPNADQNVEGFLCESAPLRWDSRRKDRVLSGERVSDPRPSIDGAAFSRRRAGNEYMLSYRWTDSSRTTWTFDYRLRRSTYDAAVARERGYATTYEESLSSPVAQDFATSLLERATTEDLSDGDDGARTATTPASLDAGRRFDVLVQFVQALQYAPDSETMEAYDYHRTNEETLVAAVGDCKDRTYLLAGLLATAFDCETTLLFQTGHLFLGVDVEDVPALPYDVDPLSLGGREFLAIDPSLRGRIDAFPDLPFVAAYSEGNWWYTDADAITSGIDDVVRDYLKTADVVPQVF</sequence>
<name>A0A6B0SL67_9EURY</name>
<evidence type="ECO:0000313" key="1">
    <source>
        <dbReference type="EMBL" id="MXR21236.1"/>
    </source>
</evidence>
<organism evidence="1 2">
    <name type="scientific">Halobacterium bonnevillei</name>
    <dbReference type="NCBI Taxonomy" id="2692200"/>
    <lineage>
        <taxon>Archaea</taxon>
        <taxon>Methanobacteriati</taxon>
        <taxon>Methanobacteriota</taxon>
        <taxon>Stenosarchaea group</taxon>
        <taxon>Halobacteria</taxon>
        <taxon>Halobacteriales</taxon>
        <taxon>Halobacteriaceae</taxon>
        <taxon>Halobacterium</taxon>
    </lineage>
</organism>
<keyword evidence="2" id="KW-1185">Reference proteome</keyword>
<comment type="caution">
    <text evidence="1">The sequence shown here is derived from an EMBL/GenBank/DDBJ whole genome shotgun (WGS) entry which is preliminary data.</text>
</comment>
<dbReference type="RefSeq" id="WP_159526729.1">
    <property type="nucleotide sequence ID" value="NZ_WUUU01000094.1"/>
</dbReference>
<protein>
    <recommendedName>
        <fullName evidence="3">Transglutaminase domain-containing protein</fullName>
    </recommendedName>
</protein>
<evidence type="ECO:0008006" key="3">
    <source>
        <dbReference type="Google" id="ProtNLM"/>
    </source>
</evidence>
<proteinExistence type="predicted"/>
<dbReference type="Gene3D" id="3.10.620.30">
    <property type="match status" value="1"/>
</dbReference>
<evidence type="ECO:0000313" key="2">
    <source>
        <dbReference type="Proteomes" id="UP000471521"/>
    </source>
</evidence>
<accession>A0A6B0SL67</accession>
<dbReference type="OrthoDB" id="110514at2157"/>
<reference evidence="1 2" key="1">
    <citation type="submission" date="2019-12" db="EMBL/GenBank/DDBJ databases">
        <title>Isolation and characterization of three novel carbon monoxide-oxidizing members of Halobacteria from salione crusts and soils.</title>
        <authorList>
            <person name="Myers M.R."/>
            <person name="King G.M."/>
        </authorList>
    </citation>
    <scope>NUCLEOTIDE SEQUENCE [LARGE SCALE GENOMIC DNA]</scope>
    <source>
        <strain evidence="1 2">PCN9</strain>
    </source>
</reference>
<dbReference type="Proteomes" id="UP000471521">
    <property type="component" value="Unassembled WGS sequence"/>
</dbReference>
<dbReference type="EMBL" id="WUUU01000094">
    <property type="protein sequence ID" value="MXR21236.1"/>
    <property type="molecule type" value="Genomic_DNA"/>
</dbReference>